<evidence type="ECO:0000256" key="4">
    <source>
        <dbReference type="ARBA" id="ARBA00022630"/>
    </source>
</evidence>
<dbReference type="UniPathway" id="UPA00277">
    <property type="reaction ID" value="UER00407"/>
</dbReference>
<dbReference type="PANTHER" id="PTHR22749:SF6">
    <property type="entry name" value="RIBOFLAVIN KINASE"/>
    <property type="match status" value="1"/>
</dbReference>
<dbReference type="Gene3D" id="3.40.50.620">
    <property type="entry name" value="HUPs"/>
    <property type="match status" value="1"/>
</dbReference>
<evidence type="ECO:0000256" key="7">
    <source>
        <dbReference type="ARBA" id="ARBA00022695"/>
    </source>
</evidence>
<dbReference type="SUPFAM" id="SSF82114">
    <property type="entry name" value="Riboflavin kinase-like"/>
    <property type="match status" value="1"/>
</dbReference>
<evidence type="ECO:0000256" key="1">
    <source>
        <dbReference type="ARBA" id="ARBA00002121"/>
    </source>
</evidence>
<keyword evidence="8 15" id="KW-0547">Nucleotide-binding</keyword>
<comment type="catalytic activity">
    <reaction evidence="13 15">
        <text>riboflavin + ATP = FMN + ADP + H(+)</text>
        <dbReference type="Rhea" id="RHEA:14357"/>
        <dbReference type="ChEBI" id="CHEBI:15378"/>
        <dbReference type="ChEBI" id="CHEBI:30616"/>
        <dbReference type="ChEBI" id="CHEBI:57986"/>
        <dbReference type="ChEBI" id="CHEBI:58210"/>
        <dbReference type="ChEBI" id="CHEBI:456216"/>
        <dbReference type="EC" id="2.7.1.26"/>
    </reaction>
</comment>
<dbReference type="GO" id="GO:0009231">
    <property type="term" value="P:riboflavin biosynthetic process"/>
    <property type="evidence" value="ECO:0007669"/>
    <property type="project" value="InterPro"/>
</dbReference>
<evidence type="ECO:0000256" key="14">
    <source>
        <dbReference type="ARBA" id="ARBA00049494"/>
    </source>
</evidence>
<evidence type="ECO:0000256" key="15">
    <source>
        <dbReference type="PIRNR" id="PIRNR004491"/>
    </source>
</evidence>
<dbReference type="GO" id="GO:0003919">
    <property type="term" value="F:FMN adenylyltransferase activity"/>
    <property type="evidence" value="ECO:0007669"/>
    <property type="project" value="UniProtKB-UniRule"/>
</dbReference>
<dbReference type="InterPro" id="IPR023465">
    <property type="entry name" value="Riboflavin_kinase_dom_sf"/>
</dbReference>
<accession>A0A8J7E572</accession>
<dbReference type="PANTHER" id="PTHR22749">
    <property type="entry name" value="RIBOFLAVIN KINASE/FMN ADENYLYLTRANSFERASE"/>
    <property type="match status" value="1"/>
</dbReference>
<keyword evidence="9 15" id="KW-0418">Kinase</keyword>
<sequence>MWVTSSTATALLPTAIALGNFDGIHRGHQEVVRSIVGVDATGSEDCSIRRTVVTFNPHPREFFSGQRRQLLTPQEEKVRLLEALGIEQLVLLPFDRELATLSPQDFVEKILVRQLQAKRIGVGKDFHFGYQRQGTAEDLRAIAQNHDIEVKIVSLQACGRDRVSSSLIRQSLQEGDIPQANRLLGRPYQLAGTVVTGQQLGRTIGFPTANLQLPDNKFLPRYGVYSVRVVLEKTALLGVMNIGCRPTVNAEAKPTVEVHLLDWSGDLYEQTLTVNLEEFLRPEQKFSSLDALKAQIQTDCKRAKDLLNSQL</sequence>
<dbReference type="FunFam" id="2.40.30.30:FF:000003">
    <property type="entry name" value="Riboflavin biosynthesis protein"/>
    <property type="match status" value="1"/>
</dbReference>
<dbReference type="EC" id="2.7.7.2" evidence="15"/>
<dbReference type="NCBIfam" id="NF004160">
    <property type="entry name" value="PRK05627.1-3"/>
    <property type="match status" value="1"/>
</dbReference>
<comment type="caution">
    <text evidence="17">The sequence shown here is derived from an EMBL/GenBank/DDBJ whole genome shotgun (WGS) entry which is preliminary data.</text>
</comment>
<protein>
    <recommendedName>
        <fullName evidence="15">Riboflavin biosynthesis protein</fullName>
    </recommendedName>
    <domain>
        <recommendedName>
            <fullName evidence="15">Riboflavin kinase</fullName>
            <ecNumber evidence="15">2.7.1.26</ecNumber>
        </recommendedName>
        <alternativeName>
            <fullName evidence="15">Flavokinase</fullName>
        </alternativeName>
    </domain>
    <domain>
        <recommendedName>
            <fullName evidence="15">FMN adenylyltransferase</fullName>
            <ecNumber evidence="15">2.7.7.2</ecNumber>
        </recommendedName>
        <alternativeName>
            <fullName evidence="15">FAD pyrophosphorylase</fullName>
        </alternativeName>
        <alternativeName>
            <fullName evidence="15">FAD synthase</fullName>
        </alternativeName>
    </domain>
</protein>
<evidence type="ECO:0000256" key="8">
    <source>
        <dbReference type="ARBA" id="ARBA00022741"/>
    </source>
</evidence>
<evidence type="ECO:0000256" key="10">
    <source>
        <dbReference type="ARBA" id="ARBA00022827"/>
    </source>
</evidence>
<dbReference type="Gene3D" id="2.40.30.30">
    <property type="entry name" value="Riboflavin kinase-like"/>
    <property type="match status" value="1"/>
</dbReference>
<comment type="pathway">
    <text evidence="3 15">Cofactor biosynthesis; FMN biosynthesis; FMN from riboflavin (ATP route): step 1/1.</text>
</comment>
<gene>
    <name evidence="17" type="ORF">IQ249_21730</name>
</gene>
<keyword evidence="7 15" id="KW-0548">Nucleotidyltransferase</keyword>
<dbReference type="Pfam" id="PF06574">
    <property type="entry name" value="FAD_syn"/>
    <property type="match status" value="1"/>
</dbReference>
<keyword evidence="6 15" id="KW-0808">Transferase</keyword>
<dbReference type="GO" id="GO:0006747">
    <property type="term" value="P:FAD biosynthetic process"/>
    <property type="evidence" value="ECO:0007669"/>
    <property type="project" value="UniProtKB-UniRule"/>
</dbReference>
<comment type="pathway">
    <text evidence="2 15">Cofactor biosynthesis; FAD biosynthesis; FAD from FMN: step 1/1.</text>
</comment>
<dbReference type="InterPro" id="IPR015864">
    <property type="entry name" value="FAD_synthase"/>
</dbReference>
<dbReference type="NCBIfam" id="TIGR00083">
    <property type="entry name" value="ribF"/>
    <property type="match status" value="1"/>
</dbReference>
<evidence type="ECO:0000256" key="6">
    <source>
        <dbReference type="ARBA" id="ARBA00022679"/>
    </source>
</evidence>
<dbReference type="PIRSF" id="PIRSF004491">
    <property type="entry name" value="FAD_Synth"/>
    <property type="match status" value="1"/>
</dbReference>
<comment type="function">
    <text evidence="1">Catalyzes the phosphorylation of riboflavin to FMN followed by the adenylation of FMN to FAD.</text>
</comment>
<dbReference type="EC" id="2.7.1.26" evidence="15"/>
<evidence type="ECO:0000256" key="5">
    <source>
        <dbReference type="ARBA" id="ARBA00022643"/>
    </source>
</evidence>
<dbReference type="InterPro" id="IPR002606">
    <property type="entry name" value="Riboflavin_kinase_bac"/>
</dbReference>
<evidence type="ECO:0000256" key="3">
    <source>
        <dbReference type="ARBA" id="ARBA00005201"/>
    </source>
</evidence>
<dbReference type="AlphaFoldDB" id="A0A8J7E572"/>
<dbReference type="UniPathway" id="UPA00276">
    <property type="reaction ID" value="UER00406"/>
</dbReference>
<organism evidence="17 18">
    <name type="scientific">Lusitaniella coriacea LEGE 07157</name>
    <dbReference type="NCBI Taxonomy" id="945747"/>
    <lineage>
        <taxon>Bacteria</taxon>
        <taxon>Bacillati</taxon>
        <taxon>Cyanobacteriota</taxon>
        <taxon>Cyanophyceae</taxon>
        <taxon>Spirulinales</taxon>
        <taxon>Lusitaniellaceae</taxon>
        <taxon>Lusitaniella</taxon>
    </lineage>
</organism>
<comment type="similarity">
    <text evidence="15">Belongs to the ribF family.</text>
</comment>
<dbReference type="InterPro" id="IPR014729">
    <property type="entry name" value="Rossmann-like_a/b/a_fold"/>
</dbReference>
<evidence type="ECO:0000256" key="13">
    <source>
        <dbReference type="ARBA" id="ARBA00047880"/>
    </source>
</evidence>
<keyword evidence="10 15" id="KW-0274">FAD</keyword>
<dbReference type="GO" id="GO:0005524">
    <property type="term" value="F:ATP binding"/>
    <property type="evidence" value="ECO:0007669"/>
    <property type="project" value="UniProtKB-UniRule"/>
</dbReference>
<dbReference type="GO" id="GO:0008531">
    <property type="term" value="F:riboflavin kinase activity"/>
    <property type="evidence" value="ECO:0007669"/>
    <property type="project" value="UniProtKB-UniRule"/>
</dbReference>
<evidence type="ECO:0000256" key="12">
    <source>
        <dbReference type="ARBA" id="ARBA00023268"/>
    </source>
</evidence>
<dbReference type="RefSeq" id="WP_194031597.1">
    <property type="nucleotide sequence ID" value="NZ_JADEWZ010000049.1"/>
</dbReference>
<evidence type="ECO:0000256" key="2">
    <source>
        <dbReference type="ARBA" id="ARBA00004726"/>
    </source>
</evidence>
<comment type="catalytic activity">
    <reaction evidence="14 15">
        <text>FMN + ATP + H(+) = FAD + diphosphate</text>
        <dbReference type="Rhea" id="RHEA:17237"/>
        <dbReference type="ChEBI" id="CHEBI:15378"/>
        <dbReference type="ChEBI" id="CHEBI:30616"/>
        <dbReference type="ChEBI" id="CHEBI:33019"/>
        <dbReference type="ChEBI" id="CHEBI:57692"/>
        <dbReference type="ChEBI" id="CHEBI:58210"/>
        <dbReference type="EC" id="2.7.7.2"/>
    </reaction>
</comment>
<dbReference type="InterPro" id="IPR023468">
    <property type="entry name" value="Riboflavin_kinase"/>
</dbReference>
<proteinExistence type="inferred from homology"/>
<evidence type="ECO:0000313" key="18">
    <source>
        <dbReference type="Proteomes" id="UP000654482"/>
    </source>
</evidence>
<dbReference type="InterPro" id="IPR015865">
    <property type="entry name" value="Riboflavin_kinase_bac/euk"/>
</dbReference>
<dbReference type="Pfam" id="PF01687">
    <property type="entry name" value="Flavokinase"/>
    <property type="match status" value="1"/>
</dbReference>
<dbReference type="CDD" id="cd02064">
    <property type="entry name" value="FAD_synthetase_N"/>
    <property type="match status" value="1"/>
</dbReference>
<evidence type="ECO:0000259" key="16">
    <source>
        <dbReference type="SMART" id="SM00904"/>
    </source>
</evidence>
<feature type="domain" description="Riboflavin kinase" evidence="16">
    <location>
        <begin position="183"/>
        <end position="308"/>
    </location>
</feature>
<dbReference type="FunFam" id="3.40.50.620:FF:000021">
    <property type="entry name" value="Riboflavin biosynthesis protein"/>
    <property type="match status" value="1"/>
</dbReference>
<dbReference type="Proteomes" id="UP000654482">
    <property type="component" value="Unassembled WGS sequence"/>
</dbReference>
<keyword evidence="11 15" id="KW-0067">ATP-binding</keyword>
<keyword evidence="12" id="KW-0511">Multifunctional enzyme</keyword>
<evidence type="ECO:0000256" key="9">
    <source>
        <dbReference type="ARBA" id="ARBA00022777"/>
    </source>
</evidence>
<keyword evidence="18" id="KW-1185">Reference proteome</keyword>
<keyword evidence="5 15" id="KW-0288">FMN</keyword>
<dbReference type="GO" id="GO:0009398">
    <property type="term" value="P:FMN biosynthetic process"/>
    <property type="evidence" value="ECO:0007669"/>
    <property type="project" value="UniProtKB-UniRule"/>
</dbReference>
<evidence type="ECO:0000256" key="11">
    <source>
        <dbReference type="ARBA" id="ARBA00022840"/>
    </source>
</evidence>
<reference evidence="17" key="1">
    <citation type="submission" date="2020-10" db="EMBL/GenBank/DDBJ databases">
        <authorList>
            <person name="Castelo-Branco R."/>
            <person name="Eusebio N."/>
            <person name="Adriana R."/>
            <person name="Vieira A."/>
            <person name="Brugerolle De Fraissinette N."/>
            <person name="Rezende De Castro R."/>
            <person name="Schneider M.P."/>
            <person name="Vasconcelos V."/>
            <person name="Leao P.N."/>
        </authorList>
    </citation>
    <scope>NUCLEOTIDE SEQUENCE</scope>
    <source>
        <strain evidence="17">LEGE 07157</strain>
    </source>
</reference>
<dbReference type="NCBIfam" id="NF004162">
    <property type="entry name" value="PRK05627.1-5"/>
    <property type="match status" value="1"/>
</dbReference>
<dbReference type="SMART" id="SM00904">
    <property type="entry name" value="Flavokinase"/>
    <property type="match status" value="1"/>
</dbReference>
<dbReference type="EMBL" id="JADEWZ010000049">
    <property type="protein sequence ID" value="MBE9118514.1"/>
    <property type="molecule type" value="Genomic_DNA"/>
</dbReference>
<dbReference type="SUPFAM" id="SSF52374">
    <property type="entry name" value="Nucleotidylyl transferase"/>
    <property type="match status" value="1"/>
</dbReference>
<keyword evidence="4 15" id="KW-0285">Flavoprotein</keyword>
<name>A0A8J7E572_9CYAN</name>
<evidence type="ECO:0000313" key="17">
    <source>
        <dbReference type="EMBL" id="MBE9118514.1"/>
    </source>
</evidence>